<dbReference type="CDD" id="cd00688">
    <property type="entry name" value="ISOPREN_C2_like"/>
    <property type="match status" value="1"/>
</dbReference>
<evidence type="ECO:0000313" key="2">
    <source>
        <dbReference type="Proteomes" id="UP000002402"/>
    </source>
</evidence>
<reference evidence="1 2" key="1">
    <citation type="journal article" date="2006" name="Proc. Natl. Acad. Sci. U.S.A.">
        <title>Evolution of sensory complexity recorded in a myxobacterial genome.</title>
        <authorList>
            <person name="Goldman B.S."/>
            <person name="Nierman W.C."/>
            <person name="Kaiser D."/>
            <person name="Slater S.C."/>
            <person name="Durkin A.S."/>
            <person name="Eisen J.A."/>
            <person name="Ronning C.M."/>
            <person name="Barbazuk W.B."/>
            <person name="Blanchard M."/>
            <person name="Field C."/>
            <person name="Halling C."/>
            <person name="Hinkle G."/>
            <person name="Iartchuk O."/>
            <person name="Kim H.S."/>
            <person name="Mackenzie C."/>
            <person name="Madupu R."/>
            <person name="Miller N."/>
            <person name="Shvartsbeyn A."/>
            <person name="Sullivan S.A."/>
            <person name="Vaudin M."/>
            <person name="Wiegand R."/>
            <person name="Kaplan H.B."/>
        </authorList>
    </citation>
    <scope>NUCLEOTIDE SEQUENCE [LARGE SCALE GENOMIC DNA]</scope>
    <source>
        <strain evidence="2">DK1622</strain>
    </source>
</reference>
<dbReference type="KEGG" id="mxa:MXAN_7466"/>
<dbReference type="InterPro" id="IPR013783">
    <property type="entry name" value="Ig-like_fold"/>
</dbReference>
<name>Q1CVK3_MYXXD</name>
<dbReference type="HOGENOM" id="CLU_310106_0_0_7"/>
<dbReference type="STRING" id="246197.MXAN_7466"/>
<dbReference type="InterPro" id="IPR008930">
    <property type="entry name" value="Terpenoid_cyclase/PrenylTrfase"/>
</dbReference>
<gene>
    <name evidence="1" type="ordered locus">MXAN_7466</name>
</gene>
<dbReference type="SUPFAM" id="SSF48239">
    <property type="entry name" value="Terpenoid cyclases/Protein prenyltransferases"/>
    <property type="match status" value="1"/>
</dbReference>
<dbReference type="Pfam" id="PF17957">
    <property type="entry name" value="Big_7"/>
    <property type="match status" value="1"/>
</dbReference>
<dbReference type="Gene3D" id="1.50.10.20">
    <property type="match status" value="2"/>
</dbReference>
<dbReference type="Gene3D" id="2.60.40.10">
    <property type="entry name" value="Immunoglobulins"/>
    <property type="match status" value="3"/>
</dbReference>
<protein>
    <submittedName>
        <fullName evidence="1">Uncharacterized protein</fullName>
    </submittedName>
</protein>
<accession>Q1CVK3</accession>
<dbReference type="EnsemblBacteria" id="ABF92016">
    <property type="protein sequence ID" value="ABF92016"/>
    <property type="gene ID" value="MXAN_7466"/>
</dbReference>
<dbReference type="eggNOG" id="COG1657">
    <property type="taxonomic scope" value="Bacteria"/>
</dbReference>
<dbReference type="EMBL" id="CP000113">
    <property type="protein sequence ID" value="ABF92016.1"/>
    <property type="molecule type" value="Genomic_DNA"/>
</dbReference>
<organism evidence="1 2">
    <name type="scientific">Myxococcus xanthus (strain DK1622)</name>
    <dbReference type="NCBI Taxonomy" id="246197"/>
    <lineage>
        <taxon>Bacteria</taxon>
        <taxon>Pseudomonadati</taxon>
        <taxon>Myxococcota</taxon>
        <taxon>Myxococcia</taxon>
        <taxon>Myxococcales</taxon>
        <taxon>Cystobacterineae</taxon>
        <taxon>Myxococcaceae</taxon>
        <taxon>Myxococcus</taxon>
    </lineage>
</organism>
<proteinExistence type="predicted"/>
<evidence type="ECO:0000313" key="1">
    <source>
        <dbReference type="EMBL" id="ABF92016.1"/>
    </source>
</evidence>
<keyword evidence="2" id="KW-1185">Reference proteome</keyword>
<sequence length="1007" mass="106959">MRMCLDCLGAKWPRGGARPSREDDGCHASTTGMRSLPRALCLHEYPERYPSSEPPMPSHAASPALPRAALARVTFFLVALTGLLLAGPARAATNAESAQRAINYLSADAANWSVRFGCTSCHRHGAAMFGLANARTTGYDLDALTYNGRTNRENLEFIAGRLVSEQRADGSWFHEGIFYPNAKTSYSAFGLAGYDAHLGTRYSDALVLAADWALTRQEATGRWREDFPFYPVGYGHVGVTARMMTAIAQARQRVDPAKASQYQAALDRAADYVRAHMNDWTDGPATDGQRYTHQVAWAMVGLKAAGPGANAVNTQALDTMATRLLSTRAGGGAPGWGSLEGDVPDEFATGISLYALCLAGRKPGADGRMSEALEWLKARQAVNGSWGADTRYPDIPTTFASLGLACFGDYSVGVTVSGGSRRPFEHDLPRIQSVTYPVTVRNHGYRTDSYRLSTQGGLTGWTATLSRTTLELAPDTEATLTLTITAPEGLEPSLTSDVMVVAASQEAEGVKGSVRVTTYTNPPPPTDGVPTTTTLLSPVDGQLTVALNNTLSARVVDDRGWEARGPGMGVVTFSVAGVTVGADNDADGDGVYSFVWRPRASTWSEVGVRDLRAVYSGVTLAPARENRLGSSASFAVEVHPSPFPAPSVTLCGLPGFTDALTLEVCGFVTPLAAGAEIDSATFVIQGVSHPVAPDPSGGYVDTVLPLMDGPNVIRLVATDSFGGIASEEAVVMVDNTAPELTFLSPANGAALRSYSVDVRMVVRDWSPVRVETNWVQVTDVPAGGGDVTHRVDLWPGENLILVRATDSVGHVTEQMLTVWVDAEAPWVSTGLPDGWLVGPQPGNAMPYDIGVYSASATTVTLSTGRTYTLPRGGGGVQATLDLVPGDNAFTIDVTSETGMRATLSRTVRYDDAAPVASLLLPVPGQTYSGVIHITARVTDAVSGVRWVAFTRDGSGIRAATLQPDGTWSAELDTRELVDGEHTVEVWMDDPAGNFAIQTFPFVTRNQP</sequence>
<dbReference type="AlphaFoldDB" id="Q1CVK3"/>
<dbReference type="Proteomes" id="UP000002402">
    <property type="component" value="Chromosome"/>
</dbReference>